<keyword evidence="1" id="KW-0547">Nucleotide-binding</keyword>
<dbReference type="Proteomes" id="UP000034875">
    <property type="component" value="Unassembled WGS sequence"/>
</dbReference>
<evidence type="ECO:0000256" key="1">
    <source>
        <dbReference type="ARBA" id="ARBA00022741"/>
    </source>
</evidence>
<protein>
    <submittedName>
        <fullName evidence="4">AAA ATPase</fullName>
    </submittedName>
</protein>
<name>A0A0G1C357_9BACT</name>
<evidence type="ECO:0000256" key="2">
    <source>
        <dbReference type="ARBA" id="ARBA00022840"/>
    </source>
</evidence>
<organism evidence="4 5">
    <name type="scientific">candidate division CPR1 bacterium GW2011_GWA2_42_17</name>
    <dbReference type="NCBI Taxonomy" id="1618341"/>
    <lineage>
        <taxon>Bacteria</taxon>
        <taxon>candidate division CPR1</taxon>
    </lineage>
</organism>
<dbReference type="Gene3D" id="3.40.50.300">
    <property type="entry name" value="P-loop containing nucleotide triphosphate hydrolases"/>
    <property type="match status" value="1"/>
</dbReference>
<dbReference type="Pfam" id="PF06414">
    <property type="entry name" value="Zeta_toxin"/>
    <property type="match status" value="1"/>
</dbReference>
<comment type="caution">
    <text evidence="4">The sequence shown here is derived from an EMBL/GenBank/DDBJ whole genome shotgun (WGS) entry which is preliminary data.</text>
</comment>
<evidence type="ECO:0000313" key="5">
    <source>
        <dbReference type="Proteomes" id="UP000034875"/>
    </source>
</evidence>
<dbReference type="EMBL" id="LCCZ01000012">
    <property type="protein sequence ID" value="KKS44083.1"/>
    <property type="molecule type" value="Genomic_DNA"/>
</dbReference>
<accession>A0A0G1C357</accession>
<dbReference type="AlphaFoldDB" id="A0A0G1C357"/>
<evidence type="ECO:0000313" key="4">
    <source>
        <dbReference type="EMBL" id="KKS44083.1"/>
    </source>
</evidence>
<keyword evidence="2" id="KW-0067">ATP-binding</keyword>
<gene>
    <name evidence="4" type="ORF">UV05_C0012G0012</name>
</gene>
<dbReference type="InterPro" id="IPR010488">
    <property type="entry name" value="Zeta_toxin_domain"/>
</dbReference>
<dbReference type="InterPro" id="IPR027417">
    <property type="entry name" value="P-loop_NTPase"/>
</dbReference>
<dbReference type="GO" id="GO:0016301">
    <property type="term" value="F:kinase activity"/>
    <property type="evidence" value="ECO:0007669"/>
    <property type="project" value="InterPro"/>
</dbReference>
<feature type="domain" description="Zeta toxin" evidence="3">
    <location>
        <begin position="91"/>
        <end position="235"/>
    </location>
</feature>
<dbReference type="GO" id="GO:0005524">
    <property type="term" value="F:ATP binding"/>
    <property type="evidence" value="ECO:0007669"/>
    <property type="project" value="UniProtKB-KW"/>
</dbReference>
<sequence>MEFSDEEIVCQKEAKRYIEDHKDELIRKFIVDKKPLRINALSFFMAGSPGAGKTEFTNNYMPAKLDKNDKDLQKILREEGIDINEVECLFVKIDVDEIRTFIPHYKKTDAGTNQKGNAHIVQSAANRGLDILRDFCFDNDISFLHDGTFGNYKTMRELVKKSVLRQRVVHIYYLYLDPLKAWEFTKAREFLEGRNIVKDKFISQFFDSQQNIDKIKVEFGDKIKVHCILKNNDNKVEEILLNQPNIADFLEVKYNGGIIKKYTKEDLSDLLR</sequence>
<proteinExistence type="predicted"/>
<evidence type="ECO:0000259" key="3">
    <source>
        <dbReference type="Pfam" id="PF06414"/>
    </source>
</evidence>
<reference evidence="4 5" key="1">
    <citation type="journal article" date="2015" name="Nature">
        <title>rRNA introns, odd ribosomes, and small enigmatic genomes across a large radiation of phyla.</title>
        <authorList>
            <person name="Brown C.T."/>
            <person name="Hug L.A."/>
            <person name="Thomas B.C."/>
            <person name="Sharon I."/>
            <person name="Castelle C.J."/>
            <person name="Singh A."/>
            <person name="Wilkins M.J."/>
            <person name="Williams K.H."/>
            <person name="Banfield J.F."/>
        </authorList>
    </citation>
    <scope>NUCLEOTIDE SEQUENCE [LARGE SCALE GENOMIC DNA]</scope>
</reference>